<evidence type="ECO:0000313" key="1">
    <source>
        <dbReference type="EMBL" id="KPN31419.1"/>
    </source>
</evidence>
<keyword evidence="2" id="KW-1185">Reference proteome</keyword>
<dbReference type="AlphaFoldDB" id="A0A0N8I062"/>
<comment type="caution">
    <text evidence="1">The sequence shown here is derived from an EMBL/GenBank/DDBJ whole genome shotgun (WGS) entry which is preliminary data.</text>
</comment>
<organism evidence="1 2">
    <name type="scientific">Halolamina pelagica</name>
    <dbReference type="NCBI Taxonomy" id="699431"/>
    <lineage>
        <taxon>Archaea</taxon>
        <taxon>Methanobacteriati</taxon>
        <taxon>Methanobacteriota</taxon>
        <taxon>Stenosarchaea group</taxon>
        <taxon>Halobacteria</taxon>
        <taxon>Halobacteriales</taxon>
        <taxon>Haloferacaceae</taxon>
    </lineage>
</organism>
<dbReference type="EMBL" id="LGUC01000001">
    <property type="protein sequence ID" value="KPN31419.1"/>
    <property type="molecule type" value="Genomic_DNA"/>
</dbReference>
<gene>
    <name evidence="1" type="ORF">SY89_02165</name>
</gene>
<accession>A0A0N8I062</accession>
<dbReference type="STRING" id="699431.SY89_02165"/>
<evidence type="ECO:0000313" key="2">
    <source>
        <dbReference type="Proteomes" id="UP000050535"/>
    </source>
</evidence>
<name>A0A0N8I062_9EURY</name>
<protein>
    <submittedName>
        <fullName evidence="1">Uncharacterized protein</fullName>
    </submittedName>
</protein>
<proteinExistence type="predicted"/>
<sequence>MVDDLDPERVAAALLPDLVDSLAAFASLRRDDQDVELGLGRDPGRFVQSADLELAAVLLGQRLQFRFEISFAILPGANVSLDVTGLRGELVGRETDGQIAEFERAAEQLAVTVVDGVERPPMATCIPRLPRAGG</sequence>
<reference evidence="2" key="1">
    <citation type="submission" date="2013-11" db="EMBL/GenBank/DDBJ databases">
        <authorList>
            <person name="Hoang H.T."/>
            <person name="Killian M.L."/>
            <person name="Madson D.M."/>
            <person name="Arruda P.H.E."/>
            <person name="Sun D."/>
            <person name="Schwartz K.J."/>
            <person name="Yoon K."/>
        </authorList>
    </citation>
    <scope>NUCLEOTIDE SEQUENCE [LARGE SCALE GENOMIC DNA]</scope>
    <source>
        <strain evidence="2">CDK2</strain>
    </source>
</reference>
<dbReference type="Proteomes" id="UP000050535">
    <property type="component" value="Unassembled WGS sequence"/>
</dbReference>